<evidence type="ECO:0000313" key="10">
    <source>
        <dbReference type="Proteomes" id="UP000411403"/>
    </source>
</evidence>
<dbReference type="Pfam" id="PF07963">
    <property type="entry name" value="N_methyl"/>
    <property type="match status" value="1"/>
</dbReference>
<dbReference type="Proteomes" id="UP000409545">
    <property type="component" value="Unassembled WGS sequence"/>
</dbReference>
<dbReference type="InterPro" id="IPR045584">
    <property type="entry name" value="Pilin-like"/>
</dbReference>
<dbReference type="Proteomes" id="UP000411403">
    <property type="component" value="Unassembled WGS sequence"/>
</dbReference>
<dbReference type="EMBL" id="AABKAB010000007">
    <property type="protein sequence ID" value="EAH8157254.1"/>
    <property type="molecule type" value="Genomic_DNA"/>
</dbReference>
<gene>
    <name evidence="4" type="ORF">B9Q54_05630</name>
    <name evidence="2" type="ORF">BU953_05415</name>
    <name evidence="3" type="ORF">BZ274_05500</name>
    <name evidence="5" type="ORF">DSX26_02250</name>
    <name evidence="6" type="ORF">DYU70_02445</name>
    <name evidence="1" type="ORF">ES716_04865</name>
</gene>
<dbReference type="OrthoDB" id="5358236at2"/>
<dbReference type="AlphaFoldDB" id="A0A0Q2LSM9"/>
<evidence type="ECO:0000313" key="1">
    <source>
        <dbReference type="EMBL" id="EAH8157254.1"/>
    </source>
</evidence>
<evidence type="ECO:0000313" key="9">
    <source>
        <dbReference type="Proteomes" id="UP000409545"/>
    </source>
</evidence>
<dbReference type="EMBL" id="AACQHW010000002">
    <property type="protein sequence ID" value="EAL6850289.1"/>
    <property type="molecule type" value="Genomic_DNA"/>
</dbReference>
<dbReference type="eggNOG" id="COG2165">
    <property type="taxonomic scope" value="Bacteria"/>
</dbReference>
<sequence>MKKAFTLLELVFVILILGILASLSFSFANQNKNDAKLLKLKIDYEMLNSALSLMRTQVELKQISSFSPNLDEAKINTQKEKLFYCQTSQNCTYSLLHTPIYSSFNAWMKTAPNRYRFFLNTKEWVDFFYNADFAILECLSEKYCKELL</sequence>
<dbReference type="RefSeq" id="WP_002776437.1">
    <property type="nucleotide sequence ID" value="NZ_AANHVQ020000019.1"/>
</dbReference>
<evidence type="ECO:0000313" key="6">
    <source>
        <dbReference type="EMBL" id="EAL9204023.1"/>
    </source>
</evidence>
<evidence type="ECO:0000313" key="11">
    <source>
        <dbReference type="Proteomes" id="UP000557830"/>
    </source>
</evidence>
<dbReference type="Proteomes" id="UP000382436">
    <property type="component" value="Unassembled WGS sequence"/>
</dbReference>
<name>A0A0Q2LSM9_CAMCO</name>
<dbReference type="Gene3D" id="3.30.700.10">
    <property type="entry name" value="Glycoprotein, Type 4 Pilin"/>
    <property type="match status" value="1"/>
</dbReference>
<dbReference type="InterPro" id="IPR012902">
    <property type="entry name" value="N_methyl_site"/>
</dbReference>
<evidence type="ECO:0000313" key="5">
    <source>
        <dbReference type="EMBL" id="EAL6850289.1"/>
    </source>
</evidence>
<protein>
    <submittedName>
        <fullName evidence="6">Type II secretion system protein</fullName>
    </submittedName>
</protein>
<dbReference type="NCBIfam" id="TIGR02532">
    <property type="entry name" value="IV_pilin_GFxxxE"/>
    <property type="match status" value="1"/>
</dbReference>
<proteinExistence type="predicted"/>
<dbReference type="STRING" id="195.ATE51_02252"/>
<dbReference type="EMBL" id="AACSIE010000002">
    <property type="protein sequence ID" value="EAL9204023.1"/>
    <property type="molecule type" value="Genomic_DNA"/>
</dbReference>
<evidence type="ECO:0000313" key="2">
    <source>
        <dbReference type="EMBL" id="EAJ1077045.1"/>
    </source>
</evidence>
<dbReference type="KEGG" id="ccoo:ATE51_02252"/>
<organism evidence="6 10">
    <name type="scientific">Campylobacter coli</name>
    <dbReference type="NCBI Taxonomy" id="195"/>
    <lineage>
        <taxon>Bacteria</taxon>
        <taxon>Pseudomonadati</taxon>
        <taxon>Campylobacterota</taxon>
        <taxon>Epsilonproteobacteria</taxon>
        <taxon>Campylobacterales</taxon>
        <taxon>Campylobacteraceae</taxon>
        <taxon>Campylobacter</taxon>
    </lineage>
</organism>
<dbReference type="EMBL" id="AACBVJ010000009">
    <property type="protein sequence ID" value="EAJ9197631.1"/>
    <property type="molecule type" value="Genomic_DNA"/>
</dbReference>
<dbReference type="GeneID" id="66544345"/>
<reference evidence="3 8" key="1">
    <citation type="submission" date="2018-05" db="EMBL/GenBank/DDBJ databases">
        <authorList>
            <consortium name="PulseNet: The National Subtyping Network for Foodborne Disease Surveillance"/>
            <person name="Tarr C.L."/>
            <person name="Trees E."/>
            <person name="Katz L.S."/>
            <person name="Carleton-Romer H.A."/>
            <person name="Stroika S."/>
            <person name="Kucerova Z."/>
            <person name="Roache K.F."/>
            <person name="Sabol A.L."/>
            <person name="Besser J."/>
            <person name="Gerner-Smidt P."/>
        </authorList>
    </citation>
    <scope>NUCLEOTIDE SEQUENCE [LARGE SCALE GENOMIC DNA]</scope>
    <source>
        <strain evidence="3 8">PNUSAC001435</strain>
        <strain evidence="1 12">PNUSAC007828</strain>
    </source>
</reference>
<dbReference type="SUPFAM" id="SSF54523">
    <property type="entry name" value="Pili subunits"/>
    <property type="match status" value="1"/>
</dbReference>
<dbReference type="EMBL" id="AACGUZ010000008">
    <property type="protein sequence ID" value="EAK5103747.1"/>
    <property type="molecule type" value="Genomic_DNA"/>
</dbReference>
<evidence type="ECO:0000313" key="12">
    <source>
        <dbReference type="Proteomes" id="UP000576616"/>
    </source>
</evidence>
<dbReference type="Proteomes" id="UP000576616">
    <property type="component" value="Unassembled WGS sequence"/>
</dbReference>
<dbReference type="Proteomes" id="UP000557830">
    <property type="component" value="Unassembled WGS sequence"/>
</dbReference>
<evidence type="ECO:0000313" key="7">
    <source>
        <dbReference type="Proteomes" id="UP000352088"/>
    </source>
</evidence>
<evidence type="ECO:0000313" key="4">
    <source>
        <dbReference type="EMBL" id="EAK5103747.1"/>
    </source>
</evidence>
<dbReference type="KEGG" id="ccof:VC76_03360"/>
<dbReference type="Proteomes" id="UP000352088">
    <property type="component" value="Unassembled WGS sequence"/>
</dbReference>
<evidence type="ECO:0000313" key="3">
    <source>
        <dbReference type="EMBL" id="EAJ9197631.1"/>
    </source>
</evidence>
<accession>A0A0Q2LSM9</accession>
<reference evidence="6 10" key="2">
    <citation type="submission" date="2018-08" db="EMBL/GenBank/DDBJ databases">
        <authorList>
            <consortium name="NARMS: The National Antimicrobial Resistance Monitoring System"/>
        </authorList>
    </citation>
    <scope>NUCLEOTIDE SEQUENCE [LARGE SCALE GENOMIC DNA]</scope>
    <source>
        <strain evidence="6 10">CVM N17C171</strain>
        <strain evidence="5 7">CVM N17C548</strain>
        <strain evidence="2 11">FSIS1609200</strain>
        <strain evidence="4 9">FSIS1711007</strain>
    </source>
</reference>
<comment type="caution">
    <text evidence="6">The sequence shown here is derived from an EMBL/GenBank/DDBJ whole genome shotgun (WGS) entry which is preliminary data.</text>
</comment>
<dbReference type="EMBL" id="AABUYW010000008">
    <property type="protein sequence ID" value="EAJ1077045.1"/>
    <property type="molecule type" value="Genomic_DNA"/>
</dbReference>
<evidence type="ECO:0000313" key="8">
    <source>
        <dbReference type="Proteomes" id="UP000382436"/>
    </source>
</evidence>